<dbReference type="GO" id="GO:0016491">
    <property type="term" value="F:oxidoreductase activity"/>
    <property type="evidence" value="ECO:0007669"/>
    <property type="project" value="UniProtKB-KW"/>
</dbReference>
<dbReference type="SUPFAM" id="SSF51735">
    <property type="entry name" value="NAD(P)-binding Rossmann-fold domains"/>
    <property type="match status" value="1"/>
</dbReference>
<comment type="caution">
    <text evidence="3">The sequence shown here is derived from an EMBL/GenBank/DDBJ whole genome shotgun (WGS) entry which is preliminary data.</text>
</comment>
<gene>
    <name evidence="3" type="primary">tal_2</name>
    <name evidence="3" type="ORF">Mgrana_01469</name>
</gene>
<dbReference type="Proteomes" id="UP000266178">
    <property type="component" value="Unassembled WGS sequence"/>
</dbReference>
<dbReference type="EC" id="1.1.1.344" evidence="3"/>
<dbReference type="EMBL" id="QWLB01000017">
    <property type="protein sequence ID" value="RIH92569.1"/>
    <property type="molecule type" value="Genomic_DNA"/>
</dbReference>
<reference evidence="3 4" key="1">
    <citation type="submission" date="2018-08" db="EMBL/GenBank/DDBJ databases">
        <title>Meiothermus granaticius genome AF-68 sequencing project.</title>
        <authorList>
            <person name="Da Costa M.S."/>
            <person name="Albuquerque L."/>
            <person name="Raposo P."/>
            <person name="Froufe H.J.C."/>
            <person name="Barroso C.S."/>
            <person name="Egas C."/>
        </authorList>
    </citation>
    <scope>NUCLEOTIDE SEQUENCE [LARGE SCALE GENOMIC DNA]</scope>
    <source>
        <strain evidence="3 4">AF-68</strain>
    </source>
</reference>
<evidence type="ECO:0000313" key="4">
    <source>
        <dbReference type="Proteomes" id="UP000266178"/>
    </source>
</evidence>
<dbReference type="InterPro" id="IPR001509">
    <property type="entry name" value="Epimerase_deHydtase"/>
</dbReference>
<dbReference type="RefSeq" id="WP_119356970.1">
    <property type="nucleotide sequence ID" value="NZ_BJXM01000020.1"/>
</dbReference>
<sequence>MARVLLLGASGFLGRHIHQALRGDPRVETVICLGRRNRPVGAEAWIQHDLISGSAAELEAILRETRPDAVVGAVGSLVGSGPYLVEANILLVAKLLEAMQVATPGARLVKLGSAGEYGSVTPGLAANEESPPRPVSIYGITRLASTQLVALAKAEGRLDGVVLRVFNPIGAGMGVENMLGRAAAQMVEARASGRDYIEMGPLGAYRDYVDVRDVARAVVDAVLALRPPSAILNVGSGRAVQNRELIQILAAVAGFQGEIREGRAAPARSAGVSWIQADITRIAQELGWKPVYSLRNSVEYLWSGVAAARATS</sequence>
<evidence type="ECO:0000259" key="2">
    <source>
        <dbReference type="Pfam" id="PF01370"/>
    </source>
</evidence>
<comment type="similarity">
    <text evidence="1">Belongs to the NAD(P)-dependent epimerase/dehydratase family.</text>
</comment>
<evidence type="ECO:0000256" key="1">
    <source>
        <dbReference type="ARBA" id="ARBA00007637"/>
    </source>
</evidence>
<dbReference type="Gene3D" id="3.40.50.720">
    <property type="entry name" value="NAD(P)-binding Rossmann-like Domain"/>
    <property type="match status" value="1"/>
</dbReference>
<dbReference type="OrthoDB" id="62093at2"/>
<organism evidence="3 4">
    <name type="scientific">Meiothermus granaticius NBRC 107808</name>
    <dbReference type="NCBI Taxonomy" id="1227551"/>
    <lineage>
        <taxon>Bacteria</taxon>
        <taxon>Thermotogati</taxon>
        <taxon>Deinococcota</taxon>
        <taxon>Deinococci</taxon>
        <taxon>Thermales</taxon>
        <taxon>Thermaceae</taxon>
        <taxon>Meiothermus</taxon>
    </lineage>
</organism>
<keyword evidence="4" id="KW-1185">Reference proteome</keyword>
<dbReference type="Pfam" id="PF01370">
    <property type="entry name" value="Epimerase"/>
    <property type="match status" value="1"/>
</dbReference>
<dbReference type="InterPro" id="IPR036291">
    <property type="entry name" value="NAD(P)-bd_dom_sf"/>
</dbReference>
<dbReference type="AlphaFoldDB" id="A0A399FBB5"/>
<keyword evidence="3" id="KW-0560">Oxidoreductase</keyword>
<evidence type="ECO:0000313" key="3">
    <source>
        <dbReference type="EMBL" id="RIH92569.1"/>
    </source>
</evidence>
<dbReference type="PANTHER" id="PTHR43000">
    <property type="entry name" value="DTDP-D-GLUCOSE 4,6-DEHYDRATASE-RELATED"/>
    <property type="match status" value="1"/>
</dbReference>
<dbReference type="Gene3D" id="3.90.25.10">
    <property type="entry name" value="UDP-galactose 4-epimerase, domain 1"/>
    <property type="match status" value="1"/>
</dbReference>
<protein>
    <submittedName>
        <fullName evidence="3">dTDP-6-deoxy-L-talose 4-dehydrogenase (NAD(P)(+))</fullName>
        <ecNumber evidence="3">1.1.1.344</ecNumber>
    </submittedName>
</protein>
<feature type="domain" description="NAD-dependent epimerase/dehydratase" evidence="2">
    <location>
        <begin position="4"/>
        <end position="235"/>
    </location>
</feature>
<proteinExistence type="inferred from homology"/>
<accession>A0A399FBB5</accession>
<name>A0A399FBB5_9DEIN</name>